<dbReference type="InterPro" id="IPR027417">
    <property type="entry name" value="P-loop_NTPase"/>
</dbReference>
<dbReference type="GO" id="GO:0015616">
    <property type="term" value="F:DNA translocase activity"/>
    <property type="evidence" value="ECO:0007669"/>
    <property type="project" value="TreeGrafter"/>
</dbReference>
<dbReference type="CDD" id="cd18793">
    <property type="entry name" value="SF2_C_SNF"/>
    <property type="match status" value="1"/>
</dbReference>
<reference evidence="6 7" key="1">
    <citation type="journal article" date="2019" name="Sci. Rep.">
        <title>Comparative genomics of chytrid fungi reveal insights into the obligate biotrophic and pathogenic lifestyle of Synchytrium endobioticum.</title>
        <authorList>
            <person name="van de Vossenberg B.T.L.H."/>
            <person name="Warris S."/>
            <person name="Nguyen H.D.T."/>
            <person name="van Gent-Pelzer M.P.E."/>
            <person name="Joly D.L."/>
            <person name="van de Geest H.C."/>
            <person name="Bonants P.J.M."/>
            <person name="Smith D.S."/>
            <person name="Levesque C.A."/>
            <person name="van der Lee T.A.J."/>
        </authorList>
    </citation>
    <scope>NUCLEOTIDE SEQUENCE [LARGE SCALE GENOMIC DNA]</scope>
    <source>
        <strain evidence="6 7">CBS 809.83</strain>
    </source>
</reference>
<evidence type="ECO:0000256" key="1">
    <source>
        <dbReference type="ARBA" id="ARBA00022741"/>
    </source>
</evidence>
<proteinExistence type="predicted"/>
<evidence type="ECO:0000313" key="7">
    <source>
        <dbReference type="Proteomes" id="UP000318582"/>
    </source>
</evidence>
<keyword evidence="1" id="KW-0547">Nucleotide-binding</keyword>
<sequence length="721" mass="78646">MLIKQEKKAIENAPADAPQPPAKRQRAGPSAFRSPLLSIPRPATAAKPITPALVPTTVVAPAAANADSKSSNSSLGQCYGVVYRKKQQKKHKTWESDGILIVQSRSGVMHDSEGKVISRIGLPDDEPMSLGVPLSMGGLDVEISSLLSWSDYTSGRCFAIQQSSSGNAASKTLAKFKAPLTNSGTGDQPKRLPTPRHNPLAANALVMPRPAAYYNGAGAILADEMGLGKSVQTIALLWTLLKQSPYHQSPPPVKRALIICPASLVDNWKNEFKKWLGDERIQGHRLKSAQMRTAQAISSLQTKRRIILTGTPMQNDLGEFYSMVDLVNPGILGSPSTFKRVYEDVILRSRETGCTEAEYTLGQERSLELAKTTEQFVLRRTNDINAKYLPPKHDLVVFCRPTPLQTAIYRNLINSSEAKKVAGNADAAGGVLGFVTMLKKLVNSANLVTDWDSPAHRELSFEGDAEHSGKLMVLAALLEKLKATTDEKIVIVSNWTQTLDMIGTLCDQRGYSTLRLDGQIPAQKRVAIVDAFNSKAKHFVMLLSSKAGGVGLNLIGASRLVLFDIDCTGTIEEKIYQRQLTKQGLSDALIDKRETNTNDFSMLDLKDIFLLDEHTECSTHDLLGCDCLREQVEIKPAVLTDDADTKWQQLQQWTHVSVATAMAEASAAANGAMATRLKALLNTDPIMTSILQDVDTGVRRTVSFLFHKTTTSEQATSRVSS</sequence>
<evidence type="ECO:0000256" key="3">
    <source>
        <dbReference type="ARBA" id="ARBA00022840"/>
    </source>
</evidence>
<dbReference type="Pfam" id="PF00176">
    <property type="entry name" value="SNF2-rel_dom"/>
    <property type="match status" value="2"/>
</dbReference>
<feature type="domain" description="Helicase C-terminal" evidence="5">
    <location>
        <begin position="473"/>
        <end position="640"/>
    </location>
</feature>
<keyword evidence="2" id="KW-0378">Hydrolase</keyword>
<dbReference type="STRING" id="109895.A0A507E4W3"/>
<dbReference type="EMBL" id="QEAQ01000036">
    <property type="protein sequence ID" value="TPX58427.1"/>
    <property type="molecule type" value="Genomic_DNA"/>
</dbReference>
<dbReference type="PANTHER" id="PTHR45629">
    <property type="entry name" value="SNF2/RAD54 FAMILY MEMBER"/>
    <property type="match status" value="1"/>
</dbReference>
<dbReference type="InterPro" id="IPR038718">
    <property type="entry name" value="SNF2-like_sf"/>
</dbReference>
<dbReference type="AlphaFoldDB" id="A0A507E4W3"/>
<dbReference type="Gene3D" id="3.40.50.300">
    <property type="entry name" value="P-loop containing nucleotide triphosphate hydrolases"/>
    <property type="match status" value="2"/>
</dbReference>
<dbReference type="GO" id="GO:0005524">
    <property type="term" value="F:ATP binding"/>
    <property type="evidence" value="ECO:0007669"/>
    <property type="project" value="InterPro"/>
</dbReference>
<dbReference type="InterPro" id="IPR049730">
    <property type="entry name" value="SNF2/RAD54-like_C"/>
</dbReference>
<dbReference type="InterPro" id="IPR001650">
    <property type="entry name" value="Helicase_C-like"/>
</dbReference>
<name>A0A507E4W3_9FUNG</name>
<dbReference type="InterPro" id="IPR000330">
    <property type="entry name" value="SNF2_N"/>
</dbReference>
<dbReference type="GO" id="GO:0007131">
    <property type="term" value="P:reciprocal meiotic recombination"/>
    <property type="evidence" value="ECO:0007669"/>
    <property type="project" value="TreeGrafter"/>
</dbReference>
<dbReference type="GO" id="GO:0005634">
    <property type="term" value="C:nucleus"/>
    <property type="evidence" value="ECO:0007669"/>
    <property type="project" value="TreeGrafter"/>
</dbReference>
<dbReference type="PROSITE" id="PS51194">
    <property type="entry name" value="HELICASE_CTER"/>
    <property type="match status" value="1"/>
</dbReference>
<dbReference type="PANTHER" id="PTHR45629:SF7">
    <property type="entry name" value="DNA EXCISION REPAIR PROTEIN ERCC-6-RELATED"/>
    <property type="match status" value="1"/>
</dbReference>
<organism evidence="6 7">
    <name type="scientific">Powellomyces hirtus</name>
    <dbReference type="NCBI Taxonomy" id="109895"/>
    <lineage>
        <taxon>Eukaryota</taxon>
        <taxon>Fungi</taxon>
        <taxon>Fungi incertae sedis</taxon>
        <taxon>Chytridiomycota</taxon>
        <taxon>Chytridiomycota incertae sedis</taxon>
        <taxon>Chytridiomycetes</taxon>
        <taxon>Spizellomycetales</taxon>
        <taxon>Powellomycetaceae</taxon>
        <taxon>Powellomyces</taxon>
    </lineage>
</organism>
<dbReference type="GO" id="GO:0016787">
    <property type="term" value="F:hydrolase activity"/>
    <property type="evidence" value="ECO:0007669"/>
    <property type="project" value="UniProtKB-KW"/>
</dbReference>
<dbReference type="InterPro" id="IPR014001">
    <property type="entry name" value="Helicase_ATP-bd"/>
</dbReference>
<protein>
    <recommendedName>
        <fullName evidence="5">Helicase C-terminal domain-containing protein</fullName>
    </recommendedName>
</protein>
<evidence type="ECO:0000259" key="5">
    <source>
        <dbReference type="PROSITE" id="PS51194"/>
    </source>
</evidence>
<evidence type="ECO:0000256" key="2">
    <source>
        <dbReference type="ARBA" id="ARBA00022801"/>
    </source>
</evidence>
<dbReference type="SMART" id="SM00487">
    <property type="entry name" value="DEXDc"/>
    <property type="match status" value="1"/>
</dbReference>
<evidence type="ECO:0000313" key="6">
    <source>
        <dbReference type="EMBL" id="TPX58427.1"/>
    </source>
</evidence>
<gene>
    <name evidence="6" type="ORF">PhCBS80983_g03112</name>
</gene>
<keyword evidence="7" id="KW-1185">Reference proteome</keyword>
<comment type="caution">
    <text evidence="6">The sequence shown here is derived from an EMBL/GenBank/DDBJ whole genome shotgun (WGS) entry which is preliminary data.</text>
</comment>
<evidence type="ECO:0000256" key="4">
    <source>
        <dbReference type="SAM" id="MobiDB-lite"/>
    </source>
</evidence>
<dbReference type="InterPro" id="IPR050496">
    <property type="entry name" value="SNF2_RAD54_helicase_repair"/>
</dbReference>
<feature type="region of interest" description="Disordered" evidence="4">
    <location>
        <begin position="1"/>
        <end position="36"/>
    </location>
</feature>
<dbReference type="Gene3D" id="3.40.50.10810">
    <property type="entry name" value="Tandem AAA-ATPase domain"/>
    <property type="match status" value="2"/>
</dbReference>
<dbReference type="SUPFAM" id="SSF52540">
    <property type="entry name" value="P-loop containing nucleoside triphosphate hydrolases"/>
    <property type="match status" value="2"/>
</dbReference>
<feature type="compositionally biased region" description="Basic and acidic residues" evidence="4">
    <location>
        <begin position="1"/>
        <end position="10"/>
    </location>
</feature>
<dbReference type="Proteomes" id="UP000318582">
    <property type="component" value="Unassembled WGS sequence"/>
</dbReference>
<accession>A0A507E4W3</accession>
<dbReference type="Pfam" id="PF00271">
    <property type="entry name" value="Helicase_C"/>
    <property type="match status" value="1"/>
</dbReference>
<dbReference type="SMART" id="SM00490">
    <property type="entry name" value="HELICc"/>
    <property type="match status" value="1"/>
</dbReference>
<dbReference type="GO" id="GO:0000724">
    <property type="term" value="P:double-strand break repair via homologous recombination"/>
    <property type="evidence" value="ECO:0007669"/>
    <property type="project" value="TreeGrafter"/>
</dbReference>
<keyword evidence="3" id="KW-0067">ATP-binding</keyword>